<sequence>MTHAIASSSLQGLSSSSSSDDDFDEDMIDLLLIRHVLEYESLFVDKTPCRTSILRGKEYILEVLEGNPTRCFESFRMKQHVFRNLCDRLKMMKVLQDQKDVSVEEGLAMGLAILGHGHKQRIVAERFQHSTATVHKWFKWTIRALAALGTNLIRPVNRGQVQPEIQSNQKWYPYFKNCIGALDGTHVALGLRHPSIQPFGMKFLNIRLLLFCRSYYVVNAGYPNILGFLAPYRGERYHFHDDQMQQQITRKRELFNHRHSTLLLVH</sequence>
<dbReference type="InterPro" id="IPR058353">
    <property type="entry name" value="DUF8040"/>
</dbReference>
<dbReference type="InterPro" id="IPR045249">
    <property type="entry name" value="HARBI1-like"/>
</dbReference>
<dbReference type="PANTHER" id="PTHR22930:SF285">
    <property type="entry name" value="PROTEIN ALP1-LIKE"/>
    <property type="match status" value="1"/>
</dbReference>
<dbReference type="PANTHER" id="PTHR22930">
    <property type="match status" value="1"/>
</dbReference>
<dbReference type="OrthoDB" id="785423at2759"/>
<dbReference type="AlphaFoldDB" id="A0A2G5CAT6"/>
<dbReference type="Proteomes" id="UP000230069">
    <property type="component" value="Unassembled WGS sequence"/>
</dbReference>
<name>A0A2G5CAT6_AQUCA</name>
<organism evidence="3 4">
    <name type="scientific">Aquilegia coerulea</name>
    <name type="common">Rocky mountain columbine</name>
    <dbReference type="NCBI Taxonomy" id="218851"/>
    <lineage>
        <taxon>Eukaryota</taxon>
        <taxon>Viridiplantae</taxon>
        <taxon>Streptophyta</taxon>
        <taxon>Embryophyta</taxon>
        <taxon>Tracheophyta</taxon>
        <taxon>Spermatophyta</taxon>
        <taxon>Magnoliopsida</taxon>
        <taxon>Ranunculales</taxon>
        <taxon>Ranunculaceae</taxon>
        <taxon>Thalictroideae</taxon>
        <taxon>Aquilegia</taxon>
    </lineage>
</organism>
<keyword evidence="4" id="KW-1185">Reference proteome</keyword>
<feature type="domain" description="DUF8040" evidence="2">
    <location>
        <begin position="51"/>
        <end position="145"/>
    </location>
</feature>
<proteinExistence type="predicted"/>
<gene>
    <name evidence="3" type="ORF">AQUCO_07000009v1</name>
</gene>
<evidence type="ECO:0000313" key="3">
    <source>
        <dbReference type="EMBL" id="PIA28380.1"/>
    </source>
</evidence>
<dbReference type="Pfam" id="PF26138">
    <property type="entry name" value="DUF8040"/>
    <property type="match status" value="1"/>
</dbReference>
<accession>A0A2G5CAT6</accession>
<feature type="compositionally biased region" description="Low complexity" evidence="1">
    <location>
        <begin position="7"/>
        <end position="18"/>
    </location>
</feature>
<dbReference type="STRING" id="218851.A0A2G5CAT6"/>
<evidence type="ECO:0000313" key="4">
    <source>
        <dbReference type="Proteomes" id="UP000230069"/>
    </source>
</evidence>
<dbReference type="InParanoid" id="A0A2G5CAT6"/>
<feature type="region of interest" description="Disordered" evidence="1">
    <location>
        <begin position="1"/>
        <end position="20"/>
    </location>
</feature>
<evidence type="ECO:0000259" key="2">
    <source>
        <dbReference type="Pfam" id="PF26138"/>
    </source>
</evidence>
<evidence type="ECO:0000256" key="1">
    <source>
        <dbReference type="SAM" id="MobiDB-lite"/>
    </source>
</evidence>
<protein>
    <recommendedName>
        <fullName evidence="2">DUF8040 domain-containing protein</fullName>
    </recommendedName>
</protein>
<reference evidence="3 4" key="1">
    <citation type="submission" date="2017-09" db="EMBL/GenBank/DDBJ databases">
        <title>WGS assembly of Aquilegia coerulea Goldsmith.</title>
        <authorList>
            <person name="Hodges S."/>
            <person name="Kramer E."/>
            <person name="Nordborg M."/>
            <person name="Tomkins J."/>
            <person name="Borevitz J."/>
            <person name="Derieg N."/>
            <person name="Yan J."/>
            <person name="Mihaltcheva S."/>
            <person name="Hayes R.D."/>
            <person name="Rokhsar D."/>
        </authorList>
    </citation>
    <scope>NUCLEOTIDE SEQUENCE [LARGE SCALE GENOMIC DNA]</scope>
    <source>
        <strain evidence="4">cv. Goldsmith</strain>
    </source>
</reference>
<dbReference type="EMBL" id="KZ305087">
    <property type="protein sequence ID" value="PIA28380.1"/>
    <property type="molecule type" value="Genomic_DNA"/>
</dbReference>